<dbReference type="RefSeq" id="WP_369018267.1">
    <property type="nucleotide sequence ID" value="NZ_CP121689.1"/>
</dbReference>
<keyword evidence="3" id="KW-0068">Autocatalytic cleavage</keyword>
<protein>
    <submittedName>
        <fullName evidence="10">Adenosylmethionine decarboxylase</fullName>
        <ecNumber evidence="10">4.1.1.50</ecNumber>
    </submittedName>
</protein>
<dbReference type="EMBL" id="CP121689">
    <property type="protein sequence ID" value="WZL76111.1"/>
    <property type="molecule type" value="Genomic_DNA"/>
</dbReference>
<dbReference type="Proteomes" id="UP001461341">
    <property type="component" value="Chromosome"/>
</dbReference>
<organism evidence="10 11">
    <name type="scientific">Thermatribacter velox</name>
    <dbReference type="NCBI Taxonomy" id="3039681"/>
    <lineage>
        <taxon>Bacteria</taxon>
        <taxon>Pseudomonadati</taxon>
        <taxon>Atribacterota</taxon>
        <taxon>Atribacteria</taxon>
        <taxon>Atribacterales</taxon>
        <taxon>Thermatribacteraceae</taxon>
        <taxon>Thermatribacter</taxon>
    </lineage>
</organism>
<reference evidence="10 11" key="1">
    <citation type="submission" date="2023-03" db="EMBL/GenBank/DDBJ databases">
        <title>Novel Species.</title>
        <authorList>
            <person name="Ma S."/>
        </authorList>
    </citation>
    <scope>NUCLEOTIDE SEQUENCE [LARGE SCALE GENOMIC DNA]</scope>
    <source>
        <strain evidence="10 11">B11</strain>
    </source>
</reference>
<comment type="cofactor">
    <cofactor evidence="1">
        <name>pyruvate</name>
        <dbReference type="ChEBI" id="CHEBI:15361"/>
    </cofactor>
</comment>
<dbReference type="PANTHER" id="PTHR33866:SF2">
    <property type="entry name" value="S-ADENOSYLMETHIONINE DECARBOXYLASE PROENZYME"/>
    <property type="match status" value="1"/>
</dbReference>
<dbReference type="InterPro" id="IPR003826">
    <property type="entry name" value="AdoMetDC_fam_prok"/>
</dbReference>
<sequence>MNNAVAHHLLIEIIGSALLNDARLVEEFFKELASTYQGEILGLKIHQFEPQGISGLLIMPESHIAIHTWPEYGYASLDIFLQAGWDPQKSVPIIRKFFKPQDVKIVELERGVKKQNGTLVFPKLH</sequence>
<evidence type="ECO:0000256" key="1">
    <source>
        <dbReference type="ARBA" id="ARBA00001928"/>
    </source>
</evidence>
<dbReference type="NCBIfam" id="TIGR03330">
    <property type="entry name" value="SAM_DCase_Bsu"/>
    <property type="match status" value="1"/>
</dbReference>
<dbReference type="Gene3D" id="3.60.90.10">
    <property type="entry name" value="S-adenosylmethionine decarboxylase"/>
    <property type="match status" value="1"/>
</dbReference>
<dbReference type="SUPFAM" id="SSF56276">
    <property type="entry name" value="S-adenosylmethionine decarboxylase"/>
    <property type="match status" value="1"/>
</dbReference>
<keyword evidence="7 10" id="KW-0456">Lyase</keyword>
<keyword evidence="2" id="KW-0210">Decarboxylase</keyword>
<evidence type="ECO:0000313" key="10">
    <source>
        <dbReference type="EMBL" id="WZL76111.1"/>
    </source>
</evidence>
<dbReference type="InterPro" id="IPR016067">
    <property type="entry name" value="S-AdoMet_deCO2ase_core"/>
</dbReference>
<evidence type="ECO:0000256" key="3">
    <source>
        <dbReference type="ARBA" id="ARBA00022813"/>
    </source>
</evidence>
<evidence type="ECO:0000313" key="11">
    <source>
        <dbReference type="Proteomes" id="UP001461341"/>
    </source>
</evidence>
<dbReference type="GO" id="GO:0004014">
    <property type="term" value="F:adenosylmethionine decarboxylase activity"/>
    <property type="evidence" value="ECO:0007669"/>
    <property type="project" value="UniProtKB-EC"/>
</dbReference>
<evidence type="ECO:0000256" key="9">
    <source>
        <dbReference type="ARBA" id="ARBA00023317"/>
    </source>
</evidence>
<keyword evidence="9" id="KW-0670">Pyruvate</keyword>
<accession>A0ABZ2YAS4</accession>
<proteinExistence type="predicted"/>
<evidence type="ECO:0000256" key="6">
    <source>
        <dbReference type="ARBA" id="ARBA00023145"/>
    </source>
</evidence>
<keyword evidence="4" id="KW-0745">Spermidine biosynthesis</keyword>
<dbReference type="EC" id="4.1.1.50" evidence="10"/>
<keyword evidence="11" id="KW-1185">Reference proteome</keyword>
<evidence type="ECO:0000256" key="4">
    <source>
        <dbReference type="ARBA" id="ARBA00023066"/>
    </source>
</evidence>
<evidence type="ECO:0000256" key="5">
    <source>
        <dbReference type="ARBA" id="ARBA00023115"/>
    </source>
</evidence>
<dbReference type="InterPro" id="IPR017716">
    <property type="entry name" value="S-AdoMet_deCOase_pro-enz"/>
</dbReference>
<gene>
    <name evidence="10" type="primary">speD</name>
    <name evidence="10" type="ORF">QBE54_11145</name>
</gene>
<keyword evidence="6" id="KW-0865">Zymogen</keyword>
<dbReference type="Pfam" id="PF02675">
    <property type="entry name" value="AdoMet_dc"/>
    <property type="match status" value="1"/>
</dbReference>
<keyword evidence="8" id="KW-0704">Schiff base</keyword>
<evidence type="ECO:0000256" key="2">
    <source>
        <dbReference type="ARBA" id="ARBA00022793"/>
    </source>
</evidence>
<keyword evidence="5" id="KW-0620">Polyamine biosynthesis</keyword>
<evidence type="ECO:0000256" key="7">
    <source>
        <dbReference type="ARBA" id="ARBA00023239"/>
    </source>
</evidence>
<evidence type="ECO:0000256" key="8">
    <source>
        <dbReference type="ARBA" id="ARBA00023270"/>
    </source>
</evidence>
<name>A0ABZ2YAS4_9BACT</name>
<dbReference type="PANTHER" id="PTHR33866">
    <property type="entry name" value="S-ADENOSYLMETHIONINE DECARBOXYLASE PROENZYME"/>
    <property type="match status" value="1"/>
</dbReference>